<protein>
    <submittedName>
        <fullName evidence="2">Uncharacterized protein</fullName>
    </submittedName>
</protein>
<dbReference type="AlphaFoldDB" id="A0A399RIJ7"/>
<dbReference type="EMBL" id="QWGA01000003">
    <property type="protein sequence ID" value="RIJ31510.1"/>
    <property type="molecule type" value="Genomic_DNA"/>
</dbReference>
<feature type="compositionally biased region" description="Basic and acidic residues" evidence="1">
    <location>
        <begin position="1"/>
        <end position="11"/>
    </location>
</feature>
<dbReference type="RefSeq" id="WP_119453005.1">
    <property type="nucleotide sequence ID" value="NZ_QWGA01000003.1"/>
</dbReference>
<feature type="region of interest" description="Disordered" evidence="1">
    <location>
        <begin position="1"/>
        <end position="21"/>
    </location>
</feature>
<name>A0A399RIJ7_9PROT</name>
<proteinExistence type="predicted"/>
<sequence>MAEYLRIERANPETSEPPVSLFEIQPDNSVTRTVDVFDVEHIVANSVRMMSHGHAAFSDYAYGSSTPCLLANLFPKPDDYAAYWSERGATYEHVKKAEFERLFMRATPDI</sequence>
<organism evidence="2 3">
    <name type="scientific">Henriciella algicola</name>
    <dbReference type="NCBI Taxonomy" id="1608422"/>
    <lineage>
        <taxon>Bacteria</taxon>
        <taxon>Pseudomonadati</taxon>
        <taxon>Pseudomonadota</taxon>
        <taxon>Alphaproteobacteria</taxon>
        <taxon>Hyphomonadales</taxon>
        <taxon>Hyphomonadaceae</taxon>
        <taxon>Henriciella</taxon>
    </lineage>
</organism>
<comment type="caution">
    <text evidence="2">The sequence shown here is derived from an EMBL/GenBank/DDBJ whole genome shotgun (WGS) entry which is preliminary data.</text>
</comment>
<evidence type="ECO:0000313" key="2">
    <source>
        <dbReference type="EMBL" id="RIJ31510.1"/>
    </source>
</evidence>
<gene>
    <name evidence="2" type="ORF">D1222_04490</name>
</gene>
<dbReference type="Proteomes" id="UP000265845">
    <property type="component" value="Unassembled WGS sequence"/>
</dbReference>
<accession>A0A399RIJ7</accession>
<keyword evidence="3" id="KW-1185">Reference proteome</keyword>
<evidence type="ECO:0000256" key="1">
    <source>
        <dbReference type="SAM" id="MobiDB-lite"/>
    </source>
</evidence>
<evidence type="ECO:0000313" key="3">
    <source>
        <dbReference type="Proteomes" id="UP000265845"/>
    </source>
</evidence>
<reference evidence="2 3" key="1">
    <citation type="submission" date="2018-08" db="EMBL/GenBank/DDBJ databases">
        <title>Henriciella mobilis sp. nov., isolated from seawater.</title>
        <authorList>
            <person name="Cheng H."/>
            <person name="Wu Y.-H."/>
            <person name="Xu X.-W."/>
            <person name="Guo L.-L."/>
        </authorList>
    </citation>
    <scope>NUCLEOTIDE SEQUENCE [LARGE SCALE GENOMIC DNA]</scope>
    <source>
        <strain evidence="2 3">CCUG67844</strain>
    </source>
</reference>